<name>A0A4Y2LHN4_ARAVE</name>
<reference evidence="2 3" key="1">
    <citation type="journal article" date="2019" name="Sci. Rep.">
        <title>Orb-weaving spider Araneus ventricosus genome elucidates the spidroin gene catalogue.</title>
        <authorList>
            <person name="Kono N."/>
            <person name="Nakamura H."/>
            <person name="Ohtoshi R."/>
            <person name="Moran D.A.P."/>
            <person name="Shinohara A."/>
            <person name="Yoshida Y."/>
            <person name="Fujiwara M."/>
            <person name="Mori M."/>
            <person name="Tomita M."/>
            <person name="Arakawa K."/>
        </authorList>
    </citation>
    <scope>NUCLEOTIDE SEQUENCE [LARGE SCALE GENOMIC DNA]</scope>
</reference>
<dbReference type="OrthoDB" id="6436842at2759"/>
<feature type="domain" description="Bro-N" evidence="1">
    <location>
        <begin position="20"/>
        <end position="112"/>
    </location>
</feature>
<evidence type="ECO:0000313" key="2">
    <source>
        <dbReference type="EMBL" id="GBN13096.1"/>
    </source>
</evidence>
<protein>
    <recommendedName>
        <fullName evidence="1">Bro-N domain-containing protein</fullName>
    </recommendedName>
</protein>
<evidence type="ECO:0000313" key="3">
    <source>
        <dbReference type="Proteomes" id="UP000499080"/>
    </source>
</evidence>
<dbReference type="Pfam" id="PF02498">
    <property type="entry name" value="Bro-N"/>
    <property type="match status" value="1"/>
</dbReference>
<organism evidence="2 3">
    <name type="scientific">Araneus ventricosus</name>
    <name type="common">Orbweaver spider</name>
    <name type="synonym">Epeira ventricosa</name>
    <dbReference type="NCBI Taxonomy" id="182803"/>
    <lineage>
        <taxon>Eukaryota</taxon>
        <taxon>Metazoa</taxon>
        <taxon>Ecdysozoa</taxon>
        <taxon>Arthropoda</taxon>
        <taxon>Chelicerata</taxon>
        <taxon>Arachnida</taxon>
        <taxon>Araneae</taxon>
        <taxon>Araneomorphae</taxon>
        <taxon>Entelegynae</taxon>
        <taxon>Araneoidea</taxon>
        <taxon>Araneidae</taxon>
        <taxon>Araneus</taxon>
    </lineage>
</organism>
<gene>
    <name evidence="2" type="ORF">AVEN_257679_1</name>
</gene>
<dbReference type="Proteomes" id="UP000499080">
    <property type="component" value="Unassembled WGS sequence"/>
</dbReference>
<proteinExistence type="predicted"/>
<dbReference type="PROSITE" id="PS51750">
    <property type="entry name" value="BRO_N"/>
    <property type="match status" value="1"/>
</dbReference>
<keyword evidence="3" id="KW-1185">Reference proteome</keyword>
<dbReference type="AlphaFoldDB" id="A0A4Y2LHN4"/>
<sequence>MTDHRWIHFYIPPSTFSHQKNNLPYEMIVYRDHNNELHFFGNTVAWCLGHTVPHKAIQQLVDADKLYTLSWGSGQFLKEEGVYQLAGSSDPNNAMTFLPWFSSYLQTCKQSGGDPSICPP</sequence>
<evidence type="ECO:0000259" key="1">
    <source>
        <dbReference type="PROSITE" id="PS51750"/>
    </source>
</evidence>
<dbReference type="InterPro" id="IPR003497">
    <property type="entry name" value="BRO_N_domain"/>
</dbReference>
<comment type="caution">
    <text evidence="2">The sequence shown here is derived from an EMBL/GenBank/DDBJ whole genome shotgun (WGS) entry which is preliminary data.</text>
</comment>
<dbReference type="EMBL" id="BGPR01005754">
    <property type="protein sequence ID" value="GBN13096.1"/>
    <property type="molecule type" value="Genomic_DNA"/>
</dbReference>
<accession>A0A4Y2LHN4</accession>